<keyword evidence="2" id="KW-1185">Reference proteome</keyword>
<comment type="caution">
    <text evidence="1">The sequence shown here is derived from an EMBL/GenBank/DDBJ whole genome shotgun (WGS) entry which is preliminary data.</text>
</comment>
<reference evidence="1" key="1">
    <citation type="submission" date="2022-10" db="EMBL/GenBank/DDBJ databases">
        <title>Genome Sequence of Xylaria curta.</title>
        <authorList>
            <person name="Buettner E."/>
        </authorList>
    </citation>
    <scope>NUCLEOTIDE SEQUENCE</scope>
    <source>
        <strain evidence="1">Babe10</strain>
    </source>
</reference>
<evidence type="ECO:0000313" key="1">
    <source>
        <dbReference type="EMBL" id="KAJ2980219.1"/>
    </source>
</evidence>
<organism evidence="1 2">
    <name type="scientific">Xylaria curta</name>
    <dbReference type="NCBI Taxonomy" id="42375"/>
    <lineage>
        <taxon>Eukaryota</taxon>
        <taxon>Fungi</taxon>
        <taxon>Dikarya</taxon>
        <taxon>Ascomycota</taxon>
        <taxon>Pezizomycotina</taxon>
        <taxon>Sordariomycetes</taxon>
        <taxon>Xylariomycetidae</taxon>
        <taxon>Xylariales</taxon>
        <taxon>Xylariaceae</taxon>
        <taxon>Xylaria</taxon>
    </lineage>
</organism>
<proteinExistence type="predicted"/>
<protein>
    <submittedName>
        <fullName evidence="1">Uncharacterized protein</fullName>
    </submittedName>
</protein>
<dbReference type="EMBL" id="JAPDGR010001712">
    <property type="protein sequence ID" value="KAJ2980219.1"/>
    <property type="molecule type" value="Genomic_DNA"/>
</dbReference>
<name>A0ACC1NMB8_9PEZI</name>
<accession>A0ACC1NMB8</accession>
<dbReference type="Proteomes" id="UP001143856">
    <property type="component" value="Unassembled WGS sequence"/>
</dbReference>
<evidence type="ECO:0000313" key="2">
    <source>
        <dbReference type="Proteomes" id="UP001143856"/>
    </source>
</evidence>
<sequence length="937" mass="106048">MSRQGVASKKRVPEDFHYMRFRNQVNSDLNINQLATLYTPNFGLIDINNENSFIDCLVRAQNGDAVVRLHPILKLRYITLSARTFTPEPTQEGNEPVGLGEAEPQDLIADSKPDDQEGDDEGDENPNQGPPEVVDDDFEGEEDSALFENLAPPPETNDDEWEEICKFFNCPIDSRKIAVLGLSFNLHDYQAAAVWRIFRQVAHHEIPSFMVADSPGLGKTGMSLATAAIFAMLHRTYREVQKERQLGAGNQLRHVRLGQPGPCPTQGQRILCPCIYNGLSHRLVQVLADFPTVVCCPPGLMGQWYEEAKRWLDDNPNSPACGIKVFQHHNAAPEERQLQRSEIAGIRGVEVLRGQEHYGLQAQAGSSANIIIISVDNTPRFRARFDKDVPIPPGSKPPKRRRLGENKPRRGRNKLVKINTLGCSFVFFDECHNYRGVSGALTRPFEMLQGVSRMTDTVMAVGLSASLTLGPGYWHPFVRHALDHAGREGSVRRGRGGEGRNHNPRPVKRISGLGSLQDLSRQATNFSYLVDNMNRAQVDANMKAEMERRRDELGRFCGVFCPQMMIARKKTTKFRGQAIGARGRAVTYVRLNMPKGETYDIFKSLVDSIGTYINQQYEDAVRAWESSGSEGEKPSKKTIVNNRLQQIAGNPARERNFEVISRASCFPRIAFLVQRGLIQREQLLFADIRPLAIEINQLLHPDLLDNVDFTAVQRVLERSPFYNYRQEILDQSPKLHWVRRKIDGLLAIRTKPPTDPEVLKDHGPAPPDGTNTRHALILSETPLSSWLCFLILWRLYRRAIPRGEIIILYAHSEISPIVRTQYTAYMQESCQYDNRCKILVSTSDLFSEGHNLQRVNTAILTEFPSSHEKQRQAFGRVDRQGQTMNTFLYQLYDGANLAEQVKQHRFENRRRLAEQTQGDNDNDNDGVDLQPLLALTE</sequence>
<gene>
    <name evidence="1" type="ORF">NUW58_g7005</name>
</gene>